<sequence length="175" mass="20022">MSTSRTGGKTIVKKERRKGRVGKKSKGRPTKILKSFIGESEVAVDIDPNLWILPDGSWGPQDGPTAKQGCRFVGPNGPCGKMFKRAEHLKRHYKTHSGTKSFRCPICENCFGRNDNKNQHYKTHIKPTRTPRNDRWEHEIMFKKLRNDAKENNESLEEVEKVIQSLKNFIANGFV</sequence>
<evidence type="ECO:0000256" key="1">
    <source>
        <dbReference type="ARBA" id="ARBA00004123"/>
    </source>
</evidence>
<keyword evidence="3" id="KW-0479">Metal-binding</keyword>
<protein>
    <recommendedName>
        <fullName evidence="5">C2H2-type domain-containing protein</fullName>
    </recommendedName>
</protein>
<dbReference type="GO" id="GO:0008270">
    <property type="term" value="F:zinc ion binding"/>
    <property type="evidence" value="ECO:0007669"/>
    <property type="project" value="UniProtKB-KW"/>
</dbReference>
<dbReference type="Proteomes" id="UP000799429">
    <property type="component" value="Unassembled WGS sequence"/>
</dbReference>
<dbReference type="SUPFAM" id="SSF57667">
    <property type="entry name" value="beta-beta-alpha zinc fingers"/>
    <property type="match status" value="1"/>
</dbReference>
<keyword evidence="3" id="KW-0862">Zinc</keyword>
<evidence type="ECO:0000313" key="7">
    <source>
        <dbReference type="Proteomes" id="UP000799429"/>
    </source>
</evidence>
<dbReference type="Pfam" id="PF00096">
    <property type="entry name" value="zf-C2H2"/>
    <property type="match status" value="1"/>
</dbReference>
<feature type="compositionally biased region" description="Basic residues" evidence="4">
    <location>
        <begin position="14"/>
        <end position="29"/>
    </location>
</feature>
<dbReference type="AlphaFoldDB" id="A0A9P4VXB4"/>
<evidence type="ECO:0000256" key="3">
    <source>
        <dbReference type="PROSITE-ProRule" id="PRU00042"/>
    </source>
</evidence>
<dbReference type="EMBL" id="MU006089">
    <property type="protein sequence ID" value="KAF2843644.1"/>
    <property type="molecule type" value="Genomic_DNA"/>
</dbReference>
<dbReference type="OrthoDB" id="10018191at2759"/>
<organism evidence="6 7">
    <name type="scientific">Patellaria atrata CBS 101060</name>
    <dbReference type="NCBI Taxonomy" id="1346257"/>
    <lineage>
        <taxon>Eukaryota</taxon>
        <taxon>Fungi</taxon>
        <taxon>Dikarya</taxon>
        <taxon>Ascomycota</taxon>
        <taxon>Pezizomycotina</taxon>
        <taxon>Dothideomycetes</taxon>
        <taxon>Dothideomycetes incertae sedis</taxon>
        <taxon>Patellariales</taxon>
        <taxon>Patellariaceae</taxon>
        <taxon>Patellaria</taxon>
    </lineage>
</organism>
<evidence type="ECO:0000259" key="5">
    <source>
        <dbReference type="PROSITE" id="PS50157"/>
    </source>
</evidence>
<dbReference type="Gene3D" id="3.30.160.60">
    <property type="entry name" value="Classic Zinc Finger"/>
    <property type="match status" value="2"/>
</dbReference>
<gene>
    <name evidence="6" type="ORF">M501DRAFT_925131</name>
</gene>
<name>A0A9P4VXB4_9PEZI</name>
<dbReference type="SMART" id="SM00355">
    <property type="entry name" value="ZnF_C2H2"/>
    <property type="match status" value="2"/>
</dbReference>
<dbReference type="GO" id="GO:1990526">
    <property type="term" value="C:Ste12p-Dig1p-Dig2p complex"/>
    <property type="evidence" value="ECO:0007669"/>
    <property type="project" value="TreeGrafter"/>
</dbReference>
<feature type="domain" description="C2H2-type" evidence="5">
    <location>
        <begin position="102"/>
        <end position="129"/>
    </location>
</feature>
<accession>A0A9P4VXB4</accession>
<dbReference type="PROSITE" id="PS50157">
    <property type="entry name" value="ZINC_FINGER_C2H2_2"/>
    <property type="match status" value="2"/>
</dbReference>
<dbReference type="PANTHER" id="PTHR47427:SF2">
    <property type="entry name" value="C2H2-TYPE DOMAIN-CONTAINING PROTEIN"/>
    <property type="match status" value="1"/>
</dbReference>
<dbReference type="InterPro" id="IPR052127">
    <property type="entry name" value="STE12_transcription_factor"/>
</dbReference>
<dbReference type="PANTHER" id="PTHR47427">
    <property type="entry name" value="PROTEIN STE12"/>
    <property type="match status" value="1"/>
</dbReference>
<dbReference type="GO" id="GO:1990527">
    <property type="term" value="C:Tec1p-Ste12p-Dig1p complex"/>
    <property type="evidence" value="ECO:0007669"/>
    <property type="project" value="TreeGrafter"/>
</dbReference>
<evidence type="ECO:0000313" key="6">
    <source>
        <dbReference type="EMBL" id="KAF2843644.1"/>
    </source>
</evidence>
<dbReference type="GO" id="GO:0005634">
    <property type="term" value="C:nucleus"/>
    <property type="evidence" value="ECO:0007669"/>
    <property type="project" value="UniProtKB-SubCell"/>
</dbReference>
<dbReference type="PROSITE" id="PS00028">
    <property type="entry name" value="ZINC_FINGER_C2H2_1"/>
    <property type="match status" value="1"/>
</dbReference>
<comment type="caution">
    <text evidence="6">The sequence shown here is derived from an EMBL/GenBank/DDBJ whole genome shotgun (WGS) entry which is preliminary data.</text>
</comment>
<reference evidence="6" key="1">
    <citation type="journal article" date="2020" name="Stud. Mycol.">
        <title>101 Dothideomycetes genomes: a test case for predicting lifestyles and emergence of pathogens.</title>
        <authorList>
            <person name="Haridas S."/>
            <person name="Albert R."/>
            <person name="Binder M."/>
            <person name="Bloem J."/>
            <person name="Labutti K."/>
            <person name="Salamov A."/>
            <person name="Andreopoulos B."/>
            <person name="Baker S."/>
            <person name="Barry K."/>
            <person name="Bills G."/>
            <person name="Bluhm B."/>
            <person name="Cannon C."/>
            <person name="Castanera R."/>
            <person name="Culley D."/>
            <person name="Daum C."/>
            <person name="Ezra D."/>
            <person name="Gonzalez J."/>
            <person name="Henrissat B."/>
            <person name="Kuo A."/>
            <person name="Liang C."/>
            <person name="Lipzen A."/>
            <person name="Lutzoni F."/>
            <person name="Magnuson J."/>
            <person name="Mondo S."/>
            <person name="Nolan M."/>
            <person name="Ohm R."/>
            <person name="Pangilinan J."/>
            <person name="Park H.-J."/>
            <person name="Ramirez L."/>
            <person name="Alfaro M."/>
            <person name="Sun H."/>
            <person name="Tritt A."/>
            <person name="Yoshinaga Y."/>
            <person name="Zwiers L.-H."/>
            <person name="Turgeon B."/>
            <person name="Goodwin S."/>
            <person name="Spatafora J."/>
            <person name="Crous P."/>
            <person name="Grigoriev I."/>
        </authorList>
    </citation>
    <scope>NUCLEOTIDE SEQUENCE</scope>
    <source>
        <strain evidence="6">CBS 101060</strain>
    </source>
</reference>
<keyword evidence="7" id="KW-1185">Reference proteome</keyword>
<keyword evidence="2" id="KW-0539">Nucleus</keyword>
<proteinExistence type="predicted"/>
<dbReference type="InterPro" id="IPR036236">
    <property type="entry name" value="Znf_C2H2_sf"/>
</dbReference>
<comment type="subcellular location">
    <subcellularLocation>
        <location evidence="1">Nucleus</location>
    </subcellularLocation>
</comment>
<feature type="domain" description="C2H2-type" evidence="5">
    <location>
        <begin position="68"/>
        <end position="101"/>
    </location>
</feature>
<evidence type="ECO:0000256" key="4">
    <source>
        <dbReference type="SAM" id="MobiDB-lite"/>
    </source>
</evidence>
<feature type="region of interest" description="Disordered" evidence="4">
    <location>
        <begin position="1"/>
        <end position="29"/>
    </location>
</feature>
<dbReference type="InterPro" id="IPR013087">
    <property type="entry name" value="Znf_C2H2_type"/>
</dbReference>
<keyword evidence="3" id="KW-0863">Zinc-finger</keyword>
<evidence type="ECO:0000256" key="2">
    <source>
        <dbReference type="ARBA" id="ARBA00023242"/>
    </source>
</evidence>
<dbReference type="GO" id="GO:0003700">
    <property type="term" value="F:DNA-binding transcription factor activity"/>
    <property type="evidence" value="ECO:0007669"/>
    <property type="project" value="TreeGrafter"/>
</dbReference>